<proteinExistence type="predicted"/>
<feature type="domain" description="Anaphase-promoting complex subunit 5" evidence="3">
    <location>
        <begin position="998"/>
        <end position="1028"/>
    </location>
</feature>
<name>A0A8S4Q4F4_OWEFU</name>
<feature type="compositionally biased region" description="Polar residues" evidence="2">
    <location>
        <begin position="517"/>
        <end position="528"/>
    </location>
</feature>
<organism evidence="4 5">
    <name type="scientific">Owenia fusiformis</name>
    <name type="common">Polychaete worm</name>
    <dbReference type="NCBI Taxonomy" id="6347"/>
    <lineage>
        <taxon>Eukaryota</taxon>
        <taxon>Metazoa</taxon>
        <taxon>Spiralia</taxon>
        <taxon>Lophotrochozoa</taxon>
        <taxon>Annelida</taxon>
        <taxon>Polychaeta</taxon>
        <taxon>Sedentaria</taxon>
        <taxon>Canalipalpata</taxon>
        <taxon>Sabellida</taxon>
        <taxon>Oweniida</taxon>
        <taxon>Oweniidae</taxon>
        <taxon>Owenia</taxon>
    </lineage>
</organism>
<feature type="repeat" description="TPR" evidence="1">
    <location>
        <begin position="342"/>
        <end position="375"/>
    </location>
</feature>
<dbReference type="InterPro" id="IPR026000">
    <property type="entry name" value="Apc5_dom"/>
</dbReference>
<dbReference type="PROSITE" id="PS50005">
    <property type="entry name" value="TPR"/>
    <property type="match status" value="8"/>
</dbReference>
<feature type="repeat" description="TPR" evidence="1">
    <location>
        <begin position="446"/>
        <end position="479"/>
    </location>
</feature>
<dbReference type="SMART" id="SM00028">
    <property type="entry name" value="TPR"/>
    <property type="match status" value="16"/>
</dbReference>
<feature type="region of interest" description="Disordered" evidence="2">
    <location>
        <begin position="513"/>
        <end position="541"/>
    </location>
</feature>
<dbReference type="Pfam" id="PF00515">
    <property type="entry name" value="TPR_1"/>
    <property type="match status" value="1"/>
</dbReference>
<dbReference type="PANTHER" id="PTHR19959">
    <property type="entry name" value="KINESIN LIGHT CHAIN"/>
    <property type="match status" value="1"/>
</dbReference>
<dbReference type="SUPFAM" id="SSF48452">
    <property type="entry name" value="TPR-like"/>
    <property type="match status" value="4"/>
</dbReference>
<dbReference type="InterPro" id="IPR011990">
    <property type="entry name" value="TPR-like_helical_dom_sf"/>
</dbReference>
<dbReference type="InterPro" id="IPR019734">
    <property type="entry name" value="TPR_rpt"/>
</dbReference>
<dbReference type="OrthoDB" id="3057274at2759"/>
<dbReference type="Proteomes" id="UP000749559">
    <property type="component" value="Unassembled WGS sequence"/>
</dbReference>
<feature type="repeat" description="TPR" evidence="1">
    <location>
        <begin position="780"/>
        <end position="813"/>
    </location>
</feature>
<evidence type="ECO:0000259" key="3">
    <source>
        <dbReference type="Pfam" id="PF12862"/>
    </source>
</evidence>
<dbReference type="AlphaFoldDB" id="A0A8S4Q4F4"/>
<gene>
    <name evidence="4" type="ORF">OFUS_LOCUS24583</name>
</gene>
<reference evidence="4" key="1">
    <citation type="submission" date="2022-03" db="EMBL/GenBank/DDBJ databases">
        <authorList>
            <person name="Martin C."/>
        </authorList>
    </citation>
    <scope>NUCLEOTIDE SEQUENCE</scope>
</reference>
<keyword evidence="1" id="KW-0802">TPR repeat</keyword>
<dbReference type="Gene3D" id="1.25.40.10">
    <property type="entry name" value="Tetratricopeptide repeat domain"/>
    <property type="match status" value="6"/>
</dbReference>
<protein>
    <recommendedName>
        <fullName evidence="3">Anaphase-promoting complex subunit 5 domain-containing protein</fullName>
    </recommendedName>
</protein>
<feature type="repeat" description="TPR" evidence="1">
    <location>
        <begin position="608"/>
        <end position="641"/>
    </location>
</feature>
<accession>A0A8S4Q4F4</accession>
<keyword evidence="5" id="KW-1185">Reference proteome</keyword>
<feature type="repeat" description="TPR" evidence="1">
    <location>
        <begin position="387"/>
        <end position="420"/>
    </location>
</feature>
<dbReference type="Pfam" id="PF13424">
    <property type="entry name" value="TPR_12"/>
    <property type="match status" value="4"/>
</dbReference>
<evidence type="ECO:0000256" key="1">
    <source>
        <dbReference type="PROSITE-ProRule" id="PRU00339"/>
    </source>
</evidence>
<dbReference type="Pfam" id="PF12862">
    <property type="entry name" value="ANAPC5"/>
    <property type="match status" value="1"/>
</dbReference>
<feature type="repeat" description="TPR" evidence="1">
    <location>
        <begin position="862"/>
        <end position="895"/>
    </location>
</feature>
<feature type="repeat" description="TPR" evidence="1">
    <location>
        <begin position="986"/>
        <end position="1019"/>
    </location>
</feature>
<evidence type="ECO:0000256" key="2">
    <source>
        <dbReference type="SAM" id="MobiDB-lite"/>
    </source>
</evidence>
<evidence type="ECO:0000313" key="4">
    <source>
        <dbReference type="EMBL" id="CAH1800734.1"/>
    </source>
</evidence>
<sequence>MTVKEMSKYQFTDKSLKEGYHLSDVLMTSTLISGNGELWKEYDKEVHKILTSKSSTNENITVGQERGLETLRKDIKKYLKHPLSSKSFTKKMHTKHDIYRFATITINVLKLMHGCTSSAPLDVLEELREKKILTERAKTDLQIMVCTVINLRHMVYGSYKQQKELISFLESDNLNGEPKEVMPVRSFTAIIRFYITFLPWCRFLQSNMTVKGSWLYLDRYIEESHEVKGEFYKNIYIYKYALTAYKAELESLLESKGHERQILKIKNVIGSLYESQGKCKEALEYYKDILIMCEKNEDKSGIALSLNNIGNMHKNLGNHYEALIHLHESLNIYNKIHYRDIARSLNNLGNMYYTLGDQCEALKYHQDSLDMRRKIYRNNEQQHPDIASSLNNIGNVYKKLRELHKALEYHKESLDMRRMIYKDIKRQPNNPRKPLLDQDSSHPEIANSLCNLGNVHAKMGDYEKALDYNKKSLAMRVQIYQDSSHQKETENDGSEEAVKLSRELFISTDSMHRRESQASCQSNMSLVNEKSPRGELTSSSDTINSINFRNEDVKTKRVTPHPDVASSLYSIGKVYGKMRWHTKAMQFHEVSLDMKRSIHENDLNTDIASSLYRIGDLYCEIGDQKSALEHHQQSLAIRKQIYKDHPHLDVARSLYSIGYVYCEMEDLSEALEHHTQCLLMRKKIHSDKPHHDTSNSLYQIARVYSMSEDNDKALDKHKDCMAMRKQIHKDSPQHADIAQSLYMIGLVYERMGKDTEKYGYHQESLEMTKEINRSSEMPNPNALHKIGYLYAHMGYNTEALTNFQKSLEIRPSKIDPDAARTMFNIGRVYRKMGEKTKALKYHQDSLQIRREIYQQSSHQDVSSSLYNIGIIYSEMGENTKALDSFQESVKIRKQLNQEQNLFVSTLYYMGIVHDKMGEHTKAKDYHRQVLEIYKEIHQDCPHPNIARSLYKLGNTYDDLEQAVKYHQDGLAMYKKIHKDRPHQDVTRSLRSLGKVEENKGDYKQALNYYHESLDMALQYGSDCHSDYQEALKLIDQCNKKTNKIKMQNDSIAPKFGRLKDRILRKQM</sequence>
<evidence type="ECO:0000313" key="5">
    <source>
        <dbReference type="Proteomes" id="UP000749559"/>
    </source>
</evidence>
<dbReference type="Pfam" id="PF13374">
    <property type="entry name" value="TPR_10"/>
    <property type="match status" value="4"/>
</dbReference>
<dbReference type="PANTHER" id="PTHR19959:SF119">
    <property type="entry name" value="FUNGAL LIPASE-LIKE DOMAIN-CONTAINING PROTEIN"/>
    <property type="match status" value="1"/>
</dbReference>
<feature type="repeat" description="TPR" evidence="1">
    <location>
        <begin position="819"/>
        <end position="852"/>
    </location>
</feature>
<dbReference type="EMBL" id="CAIIXF020000012">
    <property type="protein sequence ID" value="CAH1800734.1"/>
    <property type="molecule type" value="Genomic_DNA"/>
</dbReference>
<comment type="caution">
    <text evidence="4">The sequence shown here is derived from an EMBL/GenBank/DDBJ whole genome shotgun (WGS) entry which is preliminary data.</text>
</comment>